<feature type="transmembrane region" description="Helical" evidence="9">
    <location>
        <begin position="337"/>
        <end position="359"/>
    </location>
</feature>
<dbReference type="AlphaFoldDB" id="C0GHA0"/>
<comment type="subcellular location">
    <subcellularLocation>
        <location evidence="1 8">Cell membrane</location>
        <topology evidence="1 8">Multi-pass membrane protein</topology>
    </subcellularLocation>
</comment>
<evidence type="ECO:0000256" key="3">
    <source>
        <dbReference type="ARBA" id="ARBA00022448"/>
    </source>
</evidence>
<dbReference type="GO" id="GO:0005886">
    <property type="term" value="C:plasma membrane"/>
    <property type="evidence" value="ECO:0007669"/>
    <property type="project" value="UniProtKB-SubCell"/>
</dbReference>
<feature type="transmembrane region" description="Helical" evidence="9">
    <location>
        <begin position="91"/>
        <end position="109"/>
    </location>
</feature>
<feature type="transmembrane region" description="Helical" evidence="9">
    <location>
        <begin position="12"/>
        <end position="33"/>
    </location>
</feature>
<feature type="transmembrane region" description="Helical" evidence="9">
    <location>
        <begin position="430"/>
        <end position="446"/>
    </location>
</feature>
<feature type="transmembrane region" description="Helical" evidence="9">
    <location>
        <begin position="151"/>
        <end position="175"/>
    </location>
</feature>
<organism evidence="10 11">
    <name type="scientific">Dethiobacter alkaliphilus AHT 1</name>
    <dbReference type="NCBI Taxonomy" id="555088"/>
    <lineage>
        <taxon>Bacteria</taxon>
        <taxon>Bacillati</taxon>
        <taxon>Bacillota</taxon>
        <taxon>Dethiobacteria</taxon>
        <taxon>Dethiobacterales</taxon>
        <taxon>Dethiobacteraceae</taxon>
        <taxon>Dethiobacter</taxon>
    </lineage>
</organism>
<comment type="similarity">
    <text evidence="2 8">Belongs to the nucleobase:cation symporter-2 (NCS2) (TC 2.A.40) family. Azg-like subfamily.</text>
</comment>
<dbReference type="PANTHER" id="PTHR43337">
    <property type="entry name" value="XANTHINE/URACIL PERMEASE C887.17-RELATED"/>
    <property type="match status" value="1"/>
</dbReference>
<dbReference type="Pfam" id="PF00860">
    <property type="entry name" value="Xan_ur_permease"/>
    <property type="match status" value="1"/>
</dbReference>
<feature type="transmembrane region" description="Helical" evidence="9">
    <location>
        <begin position="115"/>
        <end position="139"/>
    </location>
</feature>
<evidence type="ECO:0000313" key="11">
    <source>
        <dbReference type="Proteomes" id="UP000006443"/>
    </source>
</evidence>
<dbReference type="GO" id="GO:0005345">
    <property type="term" value="F:purine nucleobase transmembrane transporter activity"/>
    <property type="evidence" value="ECO:0007669"/>
    <property type="project" value="TreeGrafter"/>
</dbReference>
<evidence type="ECO:0000256" key="4">
    <source>
        <dbReference type="ARBA" id="ARBA00022475"/>
    </source>
</evidence>
<sequence length="447" mass="46160">MEKFFKLKEHGTNAKTEIIAGITTFMTMAYIIFVNPDLLRQGGMNQAGALFDGALEFTAANDPYVAAIVTATILAAALSTILMGLVTNYPFALASGMGLNAFFAFTVAPEHGWQAALGAVLISGIVFFVLAIFGIIEQIDKAVPTSLKRAVAAGIGLFIALIGLKNAGIIVGSPATLVSLGNLTDPGPALAAIGILIIAVLMSLKVKGAILLGILLTTIIGMFTGVTSTPASVGDIVGAPASIAPIAFELDFAGALNLGFMVIFALVFVDLFDTMGTLMGTGARAGYLDKDGCLPKVKNAMIVDAVGTAGGALMGTSTVTTYVESTAGISEGGRTGLTSVVTGVLFLLALFFTPLAGIIPTQATAPALVIVGVLMMGAVTHIDFEDFTEALPAFVTIAFMPFAFSIADGIAAGFLVYPIVKLFAGRGKEVHWFVYILAVISLIHFVM</sequence>
<evidence type="ECO:0000256" key="1">
    <source>
        <dbReference type="ARBA" id="ARBA00004651"/>
    </source>
</evidence>
<feature type="transmembrane region" description="Helical" evidence="9">
    <location>
        <begin position="391"/>
        <end position="418"/>
    </location>
</feature>
<feature type="transmembrane region" description="Helical" evidence="9">
    <location>
        <begin position="252"/>
        <end position="272"/>
    </location>
</feature>
<name>C0GHA0_DETAL</name>
<feature type="transmembrane region" description="Helical" evidence="9">
    <location>
        <begin position="187"/>
        <end position="204"/>
    </location>
</feature>
<dbReference type="InterPro" id="IPR045018">
    <property type="entry name" value="Azg-like"/>
</dbReference>
<dbReference type="EMBL" id="ACJM01000008">
    <property type="protein sequence ID" value="EEG77402.1"/>
    <property type="molecule type" value="Genomic_DNA"/>
</dbReference>
<keyword evidence="6 8" id="KW-1133">Transmembrane helix</keyword>
<dbReference type="Proteomes" id="UP000006443">
    <property type="component" value="Unassembled WGS sequence"/>
</dbReference>
<keyword evidence="11" id="KW-1185">Reference proteome</keyword>
<evidence type="ECO:0000256" key="6">
    <source>
        <dbReference type="ARBA" id="ARBA00022989"/>
    </source>
</evidence>
<feature type="transmembrane region" description="Helical" evidence="9">
    <location>
        <begin position="211"/>
        <end position="232"/>
    </location>
</feature>
<comment type="caution">
    <text evidence="10">The sequence shown here is derived from an EMBL/GenBank/DDBJ whole genome shotgun (WGS) entry which is preliminary data.</text>
</comment>
<feature type="transmembrane region" description="Helical" evidence="9">
    <location>
        <begin position="64"/>
        <end position="84"/>
    </location>
</feature>
<evidence type="ECO:0000256" key="2">
    <source>
        <dbReference type="ARBA" id="ARBA00005697"/>
    </source>
</evidence>
<dbReference type="STRING" id="555088.DealDRAFT_1859"/>
<keyword evidence="3 8" id="KW-0813">Transport</keyword>
<dbReference type="OrthoDB" id="9808458at2"/>
<evidence type="ECO:0000256" key="7">
    <source>
        <dbReference type="ARBA" id="ARBA00023136"/>
    </source>
</evidence>
<reference evidence="10 11" key="1">
    <citation type="submission" date="2009-02" db="EMBL/GenBank/DDBJ databases">
        <title>Sequencing of the draft genome and assembly of Dethiobacter alkaliphilus AHT 1.</title>
        <authorList>
            <consortium name="US DOE Joint Genome Institute (JGI-PGF)"/>
            <person name="Lucas S."/>
            <person name="Copeland A."/>
            <person name="Lapidus A."/>
            <person name="Glavina del Rio T."/>
            <person name="Dalin E."/>
            <person name="Tice H."/>
            <person name="Bruce D."/>
            <person name="Goodwin L."/>
            <person name="Pitluck S."/>
            <person name="Larimer F."/>
            <person name="Land M.L."/>
            <person name="Hauser L."/>
            <person name="Muyzer G."/>
        </authorList>
    </citation>
    <scope>NUCLEOTIDE SEQUENCE [LARGE SCALE GENOMIC DNA]</scope>
    <source>
        <strain evidence="10 11">AHT 1</strain>
    </source>
</reference>
<evidence type="ECO:0000313" key="10">
    <source>
        <dbReference type="EMBL" id="EEG77402.1"/>
    </source>
</evidence>
<dbReference type="PANTHER" id="PTHR43337:SF1">
    <property type="entry name" value="XANTHINE_URACIL PERMEASE C887.17-RELATED"/>
    <property type="match status" value="1"/>
</dbReference>
<keyword evidence="4 8" id="KW-1003">Cell membrane</keyword>
<protein>
    <submittedName>
        <fullName evidence="10">Xanthine/uracil/vitamin C permease</fullName>
    </submittedName>
</protein>
<dbReference type="eggNOG" id="COG2252">
    <property type="taxonomic scope" value="Bacteria"/>
</dbReference>
<dbReference type="RefSeq" id="WP_008516807.1">
    <property type="nucleotide sequence ID" value="NZ_ACJM01000008.1"/>
</dbReference>
<evidence type="ECO:0000256" key="8">
    <source>
        <dbReference type="PIRNR" id="PIRNR005353"/>
    </source>
</evidence>
<gene>
    <name evidence="10" type="ORF">DealDRAFT_1859</name>
</gene>
<keyword evidence="7 8" id="KW-0472">Membrane</keyword>
<evidence type="ECO:0000256" key="9">
    <source>
        <dbReference type="SAM" id="Phobius"/>
    </source>
</evidence>
<accession>C0GHA0</accession>
<keyword evidence="5 8" id="KW-0812">Transmembrane</keyword>
<evidence type="ECO:0000256" key="5">
    <source>
        <dbReference type="ARBA" id="ARBA00022692"/>
    </source>
</evidence>
<proteinExistence type="inferred from homology"/>
<dbReference type="InterPro" id="IPR006043">
    <property type="entry name" value="NCS2"/>
</dbReference>
<feature type="transmembrane region" description="Helical" evidence="9">
    <location>
        <begin position="365"/>
        <end position="384"/>
    </location>
</feature>
<dbReference type="InterPro" id="IPR026033">
    <property type="entry name" value="Azg-like_bact_archaea"/>
</dbReference>
<dbReference type="PIRSF" id="PIRSF005353">
    <property type="entry name" value="PbuG"/>
    <property type="match status" value="1"/>
</dbReference>